<dbReference type="EMBL" id="BTSY01000001">
    <property type="protein sequence ID" value="GMT12472.1"/>
    <property type="molecule type" value="Genomic_DNA"/>
</dbReference>
<protein>
    <submittedName>
        <fullName evidence="1">Uncharacterized protein</fullName>
    </submittedName>
</protein>
<proteinExistence type="predicted"/>
<keyword evidence="2" id="KW-1185">Reference proteome</keyword>
<evidence type="ECO:0000313" key="2">
    <source>
        <dbReference type="Proteomes" id="UP001432322"/>
    </source>
</evidence>
<sequence length="64" mass="7512">AARGCTLPSPRTHFWSRSERRAVGREEERDGCLDRPATNYRLTSWTWENCSVLTGSCRKQQWVR</sequence>
<accession>A0AAV5UYV7</accession>
<organism evidence="1 2">
    <name type="scientific">Pristionchus fissidentatus</name>
    <dbReference type="NCBI Taxonomy" id="1538716"/>
    <lineage>
        <taxon>Eukaryota</taxon>
        <taxon>Metazoa</taxon>
        <taxon>Ecdysozoa</taxon>
        <taxon>Nematoda</taxon>
        <taxon>Chromadorea</taxon>
        <taxon>Rhabditida</taxon>
        <taxon>Rhabditina</taxon>
        <taxon>Diplogasteromorpha</taxon>
        <taxon>Diplogasteroidea</taxon>
        <taxon>Neodiplogasteridae</taxon>
        <taxon>Pristionchus</taxon>
    </lineage>
</organism>
<dbReference type="Proteomes" id="UP001432322">
    <property type="component" value="Unassembled WGS sequence"/>
</dbReference>
<evidence type="ECO:0000313" key="1">
    <source>
        <dbReference type="EMBL" id="GMT12472.1"/>
    </source>
</evidence>
<reference evidence="1" key="1">
    <citation type="submission" date="2023-10" db="EMBL/GenBank/DDBJ databases">
        <title>Genome assembly of Pristionchus species.</title>
        <authorList>
            <person name="Yoshida K."/>
            <person name="Sommer R.J."/>
        </authorList>
    </citation>
    <scope>NUCLEOTIDE SEQUENCE</scope>
    <source>
        <strain evidence="1">RS5133</strain>
    </source>
</reference>
<dbReference type="AlphaFoldDB" id="A0AAV5UYV7"/>
<name>A0AAV5UYV7_9BILA</name>
<feature type="non-terminal residue" evidence="1">
    <location>
        <position position="1"/>
    </location>
</feature>
<gene>
    <name evidence="1" type="ORF">PFISCL1PPCAC_3769</name>
</gene>
<comment type="caution">
    <text evidence="1">The sequence shown here is derived from an EMBL/GenBank/DDBJ whole genome shotgun (WGS) entry which is preliminary data.</text>
</comment>